<accession>A0ABT8PF04</accession>
<protein>
    <submittedName>
        <fullName evidence="2">SHOCT domain-containing protein</fullName>
    </submittedName>
</protein>
<reference evidence="2" key="1">
    <citation type="submission" date="2023-07" db="EMBL/GenBank/DDBJ databases">
        <title>A collection of bacterial strains from the Burkholderia cepacia Research Laboratory and Repository.</title>
        <authorList>
            <person name="Lipuma J."/>
            <person name="Spilker T."/>
            <person name="Caverly L."/>
        </authorList>
    </citation>
    <scope>NUCLEOTIDE SEQUENCE</scope>
    <source>
        <strain evidence="2">AU42020</strain>
    </source>
</reference>
<evidence type="ECO:0000313" key="3">
    <source>
        <dbReference type="Proteomes" id="UP001171606"/>
    </source>
</evidence>
<feature type="transmembrane region" description="Helical" evidence="1">
    <location>
        <begin position="47"/>
        <end position="66"/>
    </location>
</feature>
<keyword evidence="1" id="KW-0812">Transmembrane</keyword>
<sequence length="95" mass="10554">MSKVDELKRLFRLRASGALSEDQYRKKLAALTSNKGEKRKNSRGSPFWGWVIVAALLATWIATGFMTRPDHEEAPTSVDTYYTGKSFPTSSGVAL</sequence>
<comment type="caution">
    <text evidence="2">The sequence shown here is derived from an EMBL/GenBank/DDBJ whole genome shotgun (WGS) entry which is preliminary data.</text>
</comment>
<keyword evidence="1" id="KW-1133">Transmembrane helix</keyword>
<organism evidence="2 3">
    <name type="scientific">Burkholderia metallica</name>
    <dbReference type="NCBI Taxonomy" id="488729"/>
    <lineage>
        <taxon>Bacteria</taxon>
        <taxon>Pseudomonadati</taxon>
        <taxon>Pseudomonadota</taxon>
        <taxon>Betaproteobacteria</taxon>
        <taxon>Burkholderiales</taxon>
        <taxon>Burkholderiaceae</taxon>
        <taxon>Burkholderia</taxon>
        <taxon>Burkholderia cepacia complex</taxon>
    </lineage>
</organism>
<evidence type="ECO:0000313" key="2">
    <source>
        <dbReference type="EMBL" id="MDN7933627.1"/>
    </source>
</evidence>
<evidence type="ECO:0000256" key="1">
    <source>
        <dbReference type="SAM" id="Phobius"/>
    </source>
</evidence>
<name>A0ABT8PF04_9BURK</name>
<keyword evidence="3" id="KW-1185">Reference proteome</keyword>
<proteinExistence type="predicted"/>
<dbReference type="Proteomes" id="UP001171606">
    <property type="component" value="Unassembled WGS sequence"/>
</dbReference>
<gene>
    <name evidence="2" type="ORF">QZM52_20280</name>
</gene>
<dbReference type="RefSeq" id="WP_301756095.1">
    <property type="nucleotide sequence ID" value="NZ_JAUJSQ010000007.1"/>
</dbReference>
<dbReference type="EMBL" id="JAUJSQ010000007">
    <property type="protein sequence ID" value="MDN7933627.1"/>
    <property type="molecule type" value="Genomic_DNA"/>
</dbReference>
<keyword evidence="1" id="KW-0472">Membrane</keyword>